<keyword evidence="2" id="KW-1185">Reference proteome</keyword>
<proteinExistence type="predicted"/>
<name>A0A9N8END6_9STRA</name>
<gene>
    <name evidence="1" type="ORF">SEMRO_1384_G268160.1</name>
</gene>
<accession>A0A9N8END6</accession>
<dbReference type="OrthoDB" id="40913at2759"/>
<dbReference type="AlphaFoldDB" id="A0A9N8END6"/>
<comment type="caution">
    <text evidence="1">The sequence shown here is derived from an EMBL/GenBank/DDBJ whole genome shotgun (WGS) entry which is preliminary data.</text>
</comment>
<protein>
    <submittedName>
        <fullName evidence="1">Uncharacterized protein</fullName>
    </submittedName>
</protein>
<evidence type="ECO:0000313" key="1">
    <source>
        <dbReference type="EMBL" id="CAB9523164.1"/>
    </source>
</evidence>
<evidence type="ECO:0000313" key="2">
    <source>
        <dbReference type="Proteomes" id="UP001153069"/>
    </source>
</evidence>
<dbReference type="Gene3D" id="1.25.40.20">
    <property type="entry name" value="Ankyrin repeat-containing domain"/>
    <property type="match status" value="1"/>
</dbReference>
<dbReference type="SUPFAM" id="SSF48403">
    <property type="entry name" value="Ankyrin repeat"/>
    <property type="match status" value="1"/>
</dbReference>
<dbReference type="EMBL" id="CAICTM010001382">
    <property type="protein sequence ID" value="CAB9523164.1"/>
    <property type="molecule type" value="Genomic_DNA"/>
</dbReference>
<dbReference type="InterPro" id="IPR036770">
    <property type="entry name" value="Ankyrin_rpt-contain_sf"/>
</dbReference>
<reference evidence="1" key="1">
    <citation type="submission" date="2020-06" db="EMBL/GenBank/DDBJ databases">
        <authorList>
            <consortium name="Plant Systems Biology data submission"/>
        </authorList>
    </citation>
    <scope>NUCLEOTIDE SEQUENCE</scope>
    <source>
        <strain evidence="1">D6</strain>
    </source>
</reference>
<dbReference type="PANTHER" id="PTHR24121">
    <property type="entry name" value="NO MECHANORECEPTOR POTENTIAL C, ISOFORM D-RELATED"/>
    <property type="match status" value="1"/>
</dbReference>
<dbReference type="Proteomes" id="UP001153069">
    <property type="component" value="Unassembled WGS sequence"/>
</dbReference>
<organism evidence="1 2">
    <name type="scientific">Seminavis robusta</name>
    <dbReference type="NCBI Taxonomy" id="568900"/>
    <lineage>
        <taxon>Eukaryota</taxon>
        <taxon>Sar</taxon>
        <taxon>Stramenopiles</taxon>
        <taxon>Ochrophyta</taxon>
        <taxon>Bacillariophyta</taxon>
        <taxon>Bacillariophyceae</taxon>
        <taxon>Bacillariophycidae</taxon>
        <taxon>Naviculales</taxon>
        <taxon>Naviculaceae</taxon>
        <taxon>Seminavis</taxon>
    </lineage>
</organism>
<sequence>MKGPTLYRLATERQYDRMVTHLQDRPQDIYWCDHYGSTALHLLCQVHVRDIERPLLLAIQAIVQQDPTLIGQPNQATCTPLHYAAEKRLVWGNHYYRSGELVLMLLREYPQAVSIRTKTGTGKTPFHVACEANADARVLKAMLLIHPGLATEPFVKRDVYSLAENPLQILWGHSSMNHPNNTQTHEKMALLVRAAHYGTVDDACHDDHHSKIRLVSAACSVRCPQAYFLHLLQEYRQEIFELDEPRQLLPLHYAVSNASVDSQPYTQFVLESLLEVYPDAAAVPNEEGRLPLHVALMDSKLTWHKGGIQELVYAYPSALTVPDPIHHLLPFLASAYNALESMLHLSTTYELLRAAPDVMERLW</sequence>
<dbReference type="PANTHER" id="PTHR24121:SF31">
    <property type="entry name" value="ANKYRIN REPEAT-CONTAINING PROTEIN"/>
    <property type="match status" value="1"/>
</dbReference>